<evidence type="ECO:0000256" key="1">
    <source>
        <dbReference type="ARBA" id="ARBA00004236"/>
    </source>
</evidence>
<feature type="domain" description="Ig-like" evidence="9">
    <location>
        <begin position="284"/>
        <end position="375"/>
    </location>
</feature>
<dbReference type="InterPro" id="IPR051170">
    <property type="entry name" value="Neural/epithelial_adhesion"/>
</dbReference>
<keyword evidence="4" id="KW-0677">Repeat</keyword>
<keyword evidence="7" id="KW-0325">Glycoprotein</keyword>
<dbReference type="InterPro" id="IPR013783">
    <property type="entry name" value="Ig-like_fold"/>
</dbReference>
<feature type="domain" description="Ig-like" evidence="9">
    <location>
        <begin position="184"/>
        <end position="273"/>
    </location>
</feature>
<keyword evidence="3" id="KW-0732">Signal</keyword>
<evidence type="ECO:0000256" key="8">
    <source>
        <dbReference type="ARBA" id="ARBA00023319"/>
    </source>
</evidence>
<dbReference type="InterPro" id="IPR007110">
    <property type="entry name" value="Ig-like_dom"/>
</dbReference>
<protein>
    <recommendedName>
        <fullName evidence="9">Ig-like domain-containing protein</fullName>
    </recommendedName>
</protein>
<evidence type="ECO:0000256" key="5">
    <source>
        <dbReference type="ARBA" id="ARBA00023136"/>
    </source>
</evidence>
<dbReference type="PANTHER" id="PTHR12231:SF271">
    <property type="entry name" value="DPR-INTERACTING PROTEIN GAMMA"/>
    <property type="match status" value="1"/>
</dbReference>
<name>A0A7R9FZG0_TIMSH</name>
<evidence type="ECO:0000256" key="6">
    <source>
        <dbReference type="ARBA" id="ARBA00023157"/>
    </source>
</evidence>
<sequence>MRTTLIWRSRKLGLKKREEFLTNACGEEAAEAECKECLEHLDDPRGVMISVSDTFTTTRIVPEDPEFRLPIGNLTTPVGREAVLSCTVDHLGKYKVGWLRAEDQTILTLHNKVVTHNSRISVTHDNHHTWQLHIRQVKEADRGCYMCQINTSIMKKQVGCVDVHAVELNTTSALANYATEAVPPDILYEETSADLSVQEGENATLVCRANGHPPPRITWKREDGEHIIMRKALREMVKVESYNGSLLHFWRLDRKQMGAYLCIASNDVPPAVSKRIILNVNFAPIIKVPNQLLGAPLGTDVQLECYVEAFPNTINYWVKNRGEMLLDGPKYSIRENRSTYKMFMWLLIRAFKKEDIGTYNCVSTNSLGRAEGTLRLYEIKIYTGINHGPADNRVAIVGGLAEAARGESTRNVANNAADGGGTSATPLSLTSLLVLILSATHLGSETAVRGAR</sequence>
<evidence type="ECO:0000256" key="4">
    <source>
        <dbReference type="ARBA" id="ARBA00022737"/>
    </source>
</evidence>
<dbReference type="EMBL" id="OC002048">
    <property type="protein sequence ID" value="CAD7261176.1"/>
    <property type="molecule type" value="Genomic_DNA"/>
</dbReference>
<dbReference type="Pfam" id="PF07679">
    <property type="entry name" value="I-set"/>
    <property type="match status" value="2"/>
</dbReference>
<dbReference type="PROSITE" id="PS50835">
    <property type="entry name" value="IG_LIKE"/>
    <property type="match status" value="3"/>
</dbReference>
<dbReference type="Pfam" id="PF13927">
    <property type="entry name" value="Ig_3"/>
    <property type="match status" value="1"/>
</dbReference>
<organism evidence="10">
    <name type="scientific">Timema shepardi</name>
    <name type="common">Walking stick</name>
    <dbReference type="NCBI Taxonomy" id="629360"/>
    <lineage>
        <taxon>Eukaryota</taxon>
        <taxon>Metazoa</taxon>
        <taxon>Ecdysozoa</taxon>
        <taxon>Arthropoda</taxon>
        <taxon>Hexapoda</taxon>
        <taxon>Insecta</taxon>
        <taxon>Pterygota</taxon>
        <taxon>Neoptera</taxon>
        <taxon>Polyneoptera</taxon>
        <taxon>Phasmatodea</taxon>
        <taxon>Timematodea</taxon>
        <taxon>Timematoidea</taxon>
        <taxon>Timematidae</taxon>
        <taxon>Timema</taxon>
    </lineage>
</organism>
<accession>A0A7R9FZG0</accession>
<dbReference type="GO" id="GO:0043005">
    <property type="term" value="C:neuron projection"/>
    <property type="evidence" value="ECO:0007669"/>
    <property type="project" value="TreeGrafter"/>
</dbReference>
<dbReference type="SMART" id="SM00409">
    <property type="entry name" value="IG"/>
    <property type="match status" value="3"/>
</dbReference>
<dbReference type="SMART" id="SM00408">
    <property type="entry name" value="IGc2"/>
    <property type="match status" value="3"/>
</dbReference>
<keyword evidence="2" id="KW-1003">Cell membrane</keyword>
<dbReference type="InterPro" id="IPR003598">
    <property type="entry name" value="Ig_sub2"/>
</dbReference>
<evidence type="ECO:0000256" key="2">
    <source>
        <dbReference type="ARBA" id="ARBA00022475"/>
    </source>
</evidence>
<evidence type="ECO:0000259" key="9">
    <source>
        <dbReference type="PROSITE" id="PS50835"/>
    </source>
</evidence>
<evidence type="ECO:0000256" key="7">
    <source>
        <dbReference type="ARBA" id="ARBA00023180"/>
    </source>
</evidence>
<evidence type="ECO:0000256" key="3">
    <source>
        <dbReference type="ARBA" id="ARBA00022729"/>
    </source>
</evidence>
<keyword evidence="6" id="KW-1015">Disulfide bond</keyword>
<evidence type="ECO:0000313" key="10">
    <source>
        <dbReference type="EMBL" id="CAD7261176.1"/>
    </source>
</evidence>
<dbReference type="PANTHER" id="PTHR12231">
    <property type="entry name" value="CTX-RELATED TYPE I TRANSMEMBRANE PROTEIN"/>
    <property type="match status" value="1"/>
</dbReference>
<proteinExistence type="predicted"/>
<dbReference type="FunFam" id="2.60.40.10:FF:000328">
    <property type="entry name" value="CLUMA_CG000981, isoform A"/>
    <property type="match status" value="1"/>
</dbReference>
<keyword evidence="5" id="KW-0472">Membrane</keyword>
<reference evidence="10" key="1">
    <citation type="submission" date="2020-11" db="EMBL/GenBank/DDBJ databases">
        <authorList>
            <person name="Tran Van P."/>
        </authorList>
    </citation>
    <scope>NUCLEOTIDE SEQUENCE</scope>
</reference>
<dbReference type="InterPro" id="IPR013098">
    <property type="entry name" value="Ig_I-set"/>
</dbReference>
<feature type="domain" description="Ig-like" evidence="9">
    <location>
        <begin position="65"/>
        <end position="159"/>
    </location>
</feature>
<dbReference type="Gene3D" id="2.60.40.10">
    <property type="entry name" value="Immunoglobulins"/>
    <property type="match status" value="3"/>
</dbReference>
<gene>
    <name evidence="10" type="ORF">TSIB3V08_LOCUS5322</name>
</gene>
<dbReference type="InterPro" id="IPR036179">
    <property type="entry name" value="Ig-like_dom_sf"/>
</dbReference>
<dbReference type="InterPro" id="IPR003599">
    <property type="entry name" value="Ig_sub"/>
</dbReference>
<keyword evidence="8" id="KW-0393">Immunoglobulin domain</keyword>
<dbReference type="AlphaFoldDB" id="A0A7R9FZG0"/>
<dbReference type="SUPFAM" id="SSF48726">
    <property type="entry name" value="Immunoglobulin"/>
    <property type="match status" value="3"/>
</dbReference>
<dbReference type="GO" id="GO:0005886">
    <property type="term" value="C:plasma membrane"/>
    <property type="evidence" value="ECO:0007669"/>
    <property type="project" value="UniProtKB-SubCell"/>
</dbReference>
<comment type="subcellular location">
    <subcellularLocation>
        <location evidence="1">Cell membrane</location>
    </subcellularLocation>
</comment>